<dbReference type="Proteomes" id="UP000008744">
    <property type="component" value="Unassembled WGS sequence"/>
</dbReference>
<keyword evidence="3" id="KW-0472">Membrane</keyword>
<gene>
    <name evidence="4" type="primary">Dper\GL20420</name>
    <name evidence="4" type="ORF">Dper_GL20420</name>
</gene>
<keyword evidence="5" id="KW-1185">Reference proteome</keyword>
<protein>
    <submittedName>
        <fullName evidence="4">GL20420</fullName>
    </submittedName>
</protein>
<organism evidence="5">
    <name type="scientific">Drosophila persimilis</name>
    <name type="common">Fruit fly</name>
    <dbReference type="NCBI Taxonomy" id="7234"/>
    <lineage>
        <taxon>Eukaryota</taxon>
        <taxon>Metazoa</taxon>
        <taxon>Ecdysozoa</taxon>
        <taxon>Arthropoda</taxon>
        <taxon>Hexapoda</taxon>
        <taxon>Insecta</taxon>
        <taxon>Pterygota</taxon>
        <taxon>Neoptera</taxon>
        <taxon>Endopterygota</taxon>
        <taxon>Diptera</taxon>
        <taxon>Brachycera</taxon>
        <taxon>Muscomorpha</taxon>
        <taxon>Ephydroidea</taxon>
        <taxon>Drosophilidae</taxon>
        <taxon>Drosophila</taxon>
        <taxon>Sophophora</taxon>
    </lineage>
</organism>
<reference evidence="4 5" key="1">
    <citation type="journal article" date="2007" name="Nature">
        <title>Evolution of genes and genomes on the Drosophila phylogeny.</title>
        <authorList>
            <consortium name="Drosophila 12 Genomes Consortium"/>
            <person name="Clark A.G."/>
            <person name="Eisen M.B."/>
            <person name="Smith D.R."/>
            <person name="Bergman C.M."/>
            <person name="Oliver B."/>
            <person name="Markow T.A."/>
            <person name="Kaufman T.C."/>
            <person name="Kellis M."/>
            <person name="Gelbart W."/>
            <person name="Iyer V.N."/>
            <person name="Pollard D.A."/>
            <person name="Sackton T.B."/>
            <person name="Larracuente A.M."/>
            <person name="Singh N.D."/>
            <person name="Abad J.P."/>
            <person name="Abt D.N."/>
            <person name="Adryan B."/>
            <person name="Aguade M."/>
            <person name="Akashi H."/>
            <person name="Anderson W.W."/>
            <person name="Aquadro C.F."/>
            <person name="Ardell D.H."/>
            <person name="Arguello R."/>
            <person name="Artieri C.G."/>
            <person name="Barbash D.A."/>
            <person name="Barker D."/>
            <person name="Barsanti P."/>
            <person name="Batterham P."/>
            <person name="Batzoglou S."/>
            <person name="Begun D."/>
            <person name="Bhutkar A."/>
            <person name="Blanco E."/>
            <person name="Bosak S.A."/>
            <person name="Bradley R.K."/>
            <person name="Brand A.D."/>
            <person name="Brent M.R."/>
            <person name="Brooks A.N."/>
            <person name="Brown R.H."/>
            <person name="Butlin R.K."/>
            <person name="Caggese C."/>
            <person name="Calvi B.R."/>
            <person name="Bernardo de Carvalho A."/>
            <person name="Caspi A."/>
            <person name="Castrezana S."/>
            <person name="Celniker S.E."/>
            <person name="Chang J.L."/>
            <person name="Chapple C."/>
            <person name="Chatterji S."/>
            <person name="Chinwalla A."/>
            <person name="Civetta A."/>
            <person name="Clifton S.W."/>
            <person name="Comeron J.M."/>
            <person name="Costello J.C."/>
            <person name="Coyne J.A."/>
            <person name="Daub J."/>
            <person name="David R.G."/>
            <person name="Delcher A.L."/>
            <person name="Delehaunty K."/>
            <person name="Do C.B."/>
            <person name="Ebling H."/>
            <person name="Edwards K."/>
            <person name="Eickbush T."/>
            <person name="Evans J.D."/>
            <person name="Filipski A."/>
            <person name="Findeiss S."/>
            <person name="Freyhult E."/>
            <person name="Fulton L."/>
            <person name="Fulton R."/>
            <person name="Garcia A.C."/>
            <person name="Gardiner A."/>
            <person name="Garfield D.A."/>
            <person name="Garvin B.E."/>
            <person name="Gibson G."/>
            <person name="Gilbert D."/>
            <person name="Gnerre S."/>
            <person name="Godfrey J."/>
            <person name="Good R."/>
            <person name="Gotea V."/>
            <person name="Gravely B."/>
            <person name="Greenberg A.J."/>
            <person name="Griffiths-Jones S."/>
            <person name="Gross S."/>
            <person name="Guigo R."/>
            <person name="Gustafson E.A."/>
            <person name="Haerty W."/>
            <person name="Hahn M.W."/>
            <person name="Halligan D.L."/>
            <person name="Halpern A.L."/>
            <person name="Halter G.M."/>
            <person name="Han M.V."/>
            <person name="Heger A."/>
            <person name="Hillier L."/>
            <person name="Hinrichs A.S."/>
            <person name="Holmes I."/>
            <person name="Hoskins R.A."/>
            <person name="Hubisz M.J."/>
            <person name="Hultmark D."/>
            <person name="Huntley M.A."/>
            <person name="Jaffe D.B."/>
            <person name="Jagadeeshan S."/>
            <person name="Jeck W.R."/>
            <person name="Johnson J."/>
            <person name="Jones C.D."/>
            <person name="Jordan W.C."/>
            <person name="Karpen G.H."/>
            <person name="Kataoka E."/>
            <person name="Keightley P.D."/>
            <person name="Kheradpour P."/>
            <person name="Kirkness E.F."/>
            <person name="Koerich L.B."/>
            <person name="Kristiansen K."/>
            <person name="Kudrna D."/>
            <person name="Kulathinal R.J."/>
            <person name="Kumar S."/>
            <person name="Kwok R."/>
            <person name="Lander E."/>
            <person name="Langley C.H."/>
            <person name="Lapoint R."/>
            <person name="Lazzaro B.P."/>
            <person name="Lee S.J."/>
            <person name="Levesque L."/>
            <person name="Li R."/>
            <person name="Lin C.F."/>
            <person name="Lin M.F."/>
            <person name="Lindblad-Toh K."/>
            <person name="Llopart A."/>
            <person name="Long M."/>
            <person name="Low L."/>
            <person name="Lozovsky E."/>
            <person name="Lu J."/>
            <person name="Luo M."/>
            <person name="Machado C.A."/>
            <person name="Makalowski W."/>
            <person name="Marzo M."/>
            <person name="Matsuda M."/>
            <person name="Matzkin L."/>
            <person name="McAllister B."/>
            <person name="McBride C.S."/>
            <person name="McKernan B."/>
            <person name="McKernan K."/>
            <person name="Mendez-Lago M."/>
            <person name="Minx P."/>
            <person name="Mollenhauer M.U."/>
            <person name="Montooth K."/>
            <person name="Mount S.M."/>
            <person name="Mu X."/>
            <person name="Myers E."/>
            <person name="Negre B."/>
            <person name="Newfeld S."/>
            <person name="Nielsen R."/>
            <person name="Noor M.A."/>
            <person name="O'Grady P."/>
            <person name="Pachter L."/>
            <person name="Papaceit M."/>
            <person name="Parisi M.J."/>
            <person name="Parisi M."/>
            <person name="Parts L."/>
            <person name="Pedersen J.S."/>
            <person name="Pesole G."/>
            <person name="Phillippy A.M."/>
            <person name="Ponting C.P."/>
            <person name="Pop M."/>
            <person name="Porcelli D."/>
            <person name="Powell J.R."/>
            <person name="Prohaska S."/>
            <person name="Pruitt K."/>
            <person name="Puig M."/>
            <person name="Quesneville H."/>
            <person name="Ram K.R."/>
            <person name="Rand D."/>
            <person name="Rasmussen M.D."/>
            <person name="Reed L.K."/>
            <person name="Reenan R."/>
            <person name="Reily A."/>
            <person name="Remington K.A."/>
            <person name="Rieger T.T."/>
            <person name="Ritchie M.G."/>
            <person name="Robin C."/>
            <person name="Rogers Y.H."/>
            <person name="Rohde C."/>
            <person name="Rozas J."/>
            <person name="Rubenfield M.J."/>
            <person name="Ruiz A."/>
            <person name="Russo S."/>
            <person name="Salzberg S.L."/>
            <person name="Sanchez-Gracia A."/>
            <person name="Saranga D.J."/>
            <person name="Sato H."/>
            <person name="Schaeffer S.W."/>
            <person name="Schatz M.C."/>
            <person name="Schlenke T."/>
            <person name="Schwartz R."/>
            <person name="Segarra C."/>
            <person name="Singh R.S."/>
            <person name="Sirot L."/>
            <person name="Sirota M."/>
            <person name="Sisneros N.B."/>
            <person name="Smith C.D."/>
            <person name="Smith T.F."/>
            <person name="Spieth J."/>
            <person name="Stage D.E."/>
            <person name="Stark A."/>
            <person name="Stephan W."/>
            <person name="Strausberg R.L."/>
            <person name="Strempel S."/>
            <person name="Sturgill D."/>
            <person name="Sutton G."/>
            <person name="Sutton G.G."/>
            <person name="Tao W."/>
            <person name="Teichmann S."/>
            <person name="Tobari Y.N."/>
            <person name="Tomimura Y."/>
            <person name="Tsolas J.M."/>
            <person name="Valente V.L."/>
            <person name="Venter E."/>
            <person name="Venter J.C."/>
            <person name="Vicario S."/>
            <person name="Vieira F.G."/>
            <person name="Vilella A.J."/>
            <person name="Villasante A."/>
            <person name="Walenz B."/>
            <person name="Wang J."/>
            <person name="Wasserman M."/>
            <person name="Watts T."/>
            <person name="Wilson D."/>
            <person name="Wilson R.K."/>
            <person name="Wing R.A."/>
            <person name="Wolfner M.F."/>
            <person name="Wong A."/>
            <person name="Wong G.K."/>
            <person name="Wu C.I."/>
            <person name="Wu G."/>
            <person name="Yamamoto D."/>
            <person name="Yang H.P."/>
            <person name="Yang S.P."/>
            <person name="Yorke J.A."/>
            <person name="Yoshida K."/>
            <person name="Zdobnov E."/>
            <person name="Zhang P."/>
            <person name="Zhang Y."/>
            <person name="Zimin A.V."/>
            <person name="Baldwin J."/>
            <person name="Abdouelleil A."/>
            <person name="Abdulkadir J."/>
            <person name="Abebe A."/>
            <person name="Abera B."/>
            <person name="Abreu J."/>
            <person name="Acer S.C."/>
            <person name="Aftuck L."/>
            <person name="Alexander A."/>
            <person name="An P."/>
            <person name="Anderson E."/>
            <person name="Anderson S."/>
            <person name="Arachi H."/>
            <person name="Azer M."/>
            <person name="Bachantsang P."/>
            <person name="Barry A."/>
            <person name="Bayul T."/>
            <person name="Berlin A."/>
            <person name="Bessette D."/>
            <person name="Bloom T."/>
            <person name="Blye J."/>
            <person name="Boguslavskiy L."/>
            <person name="Bonnet C."/>
            <person name="Boukhgalter B."/>
            <person name="Bourzgui I."/>
            <person name="Brown A."/>
            <person name="Cahill P."/>
            <person name="Channer S."/>
            <person name="Cheshatsang Y."/>
            <person name="Chuda L."/>
            <person name="Citroen M."/>
            <person name="Collymore A."/>
            <person name="Cooke P."/>
            <person name="Costello M."/>
            <person name="D'Aco K."/>
            <person name="Daza R."/>
            <person name="De Haan G."/>
            <person name="DeGray S."/>
            <person name="DeMaso C."/>
            <person name="Dhargay N."/>
            <person name="Dooley K."/>
            <person name="Dooley E."/>
            <person name="Doricent M."/>
            <person name="Dorje P."/>
            <person name="Dorjee K."/>
            <person name="Dupes A."/>
            <person name="Elong R."/>
            <person name="Falk J."/>
            <person name="Farina A."/>
            <person name="Faro S."/>
            <person name="Ferguson D."/>
            <person name="Fisher S."/>
            <person name="Foley C.D."/>
            <person name="Franke A."/>
            <person name="Friedrich D."/>
            <person name="Gadbois L."/>
            <person name="Gearin G."/>
            <person name="Gearin C.R."/>
            <person name="Giannoukos G."/>
            <person name="Goode T."/>
            <person name="Graham J."/>
            <person name="Grandbois E."/>
            <person name="Grewal S."/>
            <person name="Gyaltsen K."/>
            <person name="Hafez N."/>
            <person name="Hagos B."/>
            <person name="Hall J."/>
            <person name="Henson C."/>
            <person name="Hollinger A."/>
            <person name="Honan T."/>
            <person name="Huard M.D."/>
            <person name="Hughes L."/>
            <person name="Hurhula B."/>
            <person name="Husby M.E."/>
            <person name="Kamat A."/>
            <person name="Kanga B."/>
            <person name="Kashin S."/>
            <person name="Khazanovich D."/>
            <person name="Kisner P."/>
            <person name="Lance K."/>
            <person name="Lara M."/>
            <person name="Lee W."/>
            <person name="Lennon N."/>
            <person name="Letendre F."/>
            <person name="LeVine R."/>
            <person name="Lipovsky A."/>
            <person name="Liu X."/>
            <person name="Liu J."/>
            <person name="Liu S."/>
            <person name="Lokyitsang T."/>
            <person name="Lokyitsang Y."/>
            <person name="Lubonja R."/>
            <person name="Lui A."/>
            <person name="MacDonald P."/>
            <person name="Magnisalis V."/>
            <person name="Maru K."/>
            <person name="Matthews C."/>
            <person name="McCusker W."/>
            <person name="McDonough S."/>
            <person name="Mehta T."/>
            <person name="Meldrim J."/>
            <person name="Meneus L."/>
            <person name="Mihai O."/>
            <person name="Mihalev A."/>
            <person name="Mihova T."/>
            <person name="Mittelman R."/>
            <person name="Mlenga V."/>
            <person name="Montmayeur A."/>
            <person name="Mulrain L."/>
            <person name="Navidi A."/>
            <person name="Naylor J."/>
            <person name="Negash T."/>
            <person name="Nguyen T."/>
            <person name="Nguyen N."/>
            <person name="Nicol R."/>
            <person name="Norbu C."/>
            <person name="Norbu N."/>
            <person name="Novod N."/>
            <person name="O'Neill B."/>
            <person name="Osman S."/>
            <person name="Markiewicz E."/>
            <person name="Oyono O.L."/>
            <person name="Patti C."/>
            <person name="Phunkhang P."/>
            <person name="Pierre F."/>
            <person name="Priest M."/>
            <person name="Raghuraman S."/>
            <person name="Rege F."/>
            <person name="Reyes R."/>
            <person name="Rise C."/>
            <person name="Rogov P."/>
            <person name="Ross K."/>
            <person name="Ryan E."/>
            <person name="Settipalli S."/>
            <person name="Shea T."/>
            <person name="Sherpa N."/>
            <person name="Shi L."/>
            <person name="Shih D."/>
            <person name="Sparrow T."/>
            <person name="Spaulding J."/>
            <person name="Stalker J."/>
            <person name="Stange-Thomann N."/>
            <person name="Stavropoulos S."/>
            <person name="Stone C."/>
            <person name="Strader C."/>
            <person name="Tesfaye S."/>
            <person name="Thomson T."/>
            <person name="Thoulutsang Y."/>
            <person name="Thoulutsang D."/>
            <person name="Topham K."/>
            <person name="Topping I."/>
            <person name="Tsamla T."/>
            <person name="Vassiliev H."/>
            <person name="Vo A."/>
            <person name="Wangchuk T."/>
            <person name="Wangdi T."/>
            <person name="Weiand M."/>
            <person name="Wilkinson J."/>
            <person name="Wilson A."/>
            <person name="Yadav S."/>
            <person name="Young G."/>
            <person name="Yu Q."/>
            <person name="Zembek L."/>
            <person name="Zhong D."/>
            <person name="Zimmer A."/>
            <person name="Zwirko Z."/>
            <person name="Jaffe D.B."/>
            <person name="Alvarez P."/>
            <person name="Brockman W."/>
            <person name="Butler J."/>
            <person name="Chin C."/>
            <person name="Gnerre S."/>
            <person name="Grabherr M."/>
            <person name="Kleber M."/>
            <person name="Mauceli E."/>
            <person name="MacCallum I."/>
        </authorList>
    </citation>
    <scope>NUCLEOTIDE SEQUENCE [LARGE SCALE GENOMIC DNA]</scope>
    <source>
        <strain evidence="5">MSH-3 / Tucson 14011-0111.49</strain>
    </source>
</reference>
<evidence type="ECO:0000313" key="4">
    <source>
        <dbReference type="EMBL" id="EDW27683.1"/>
    </source>
</evidence>
<name>B4GY56_DROPE</name>
<evidence type="ECO:0000256" key="2">
    <source>
        <dbReference type="SAM" id="MobiDB-lite"/>
    </source>
</evidence>
<feature type="transmembrane region" description="Helical" evidence="3">
    <location>
        <begin position="206"/>
        <end position="227"/>
    </location>
</feature>
<feature type="compositionally biased region" description="Acidic residues" evidence="2">
    <location>
        <begin position="36"/>
        <end position="46"/>
    </location>
</feature>
<dbReference type="EMBL" id="CH479196">
    <property type="protein sequence ID" value="EDW27683.1"/>
    <property type="molecule type" value="Genomic_DNA"/>
</dbReference>
<accession>B4GY56</accession>
<proteinExistence type="predicted"/>
<keyword evidence="3" id="KW-1133">Transmembrane helix</keyword>
<evidence type="ECO:0000256" key="3">
    <source>
        <dbReference type="SAM" id="Phobius"/>
    </source>
</evidence>
<dbReference type="OrthoDB" id="7828878at2759"/>
<feature type="region of interest" description="Disordered" evidence="2">
    <location>
        <begin position="257"/>
        <end position="294"/>
    </location>
</feature>
<feature type="compositionally biased region" description="Low complexity" evidence="2">
    <location>
        <begin position="276"/>
        <end position="285"/>
    </location>
</feature>
<dbReference type="HOGENOM" id="CLU_538914_0_0_1"/>
<sequence>MPKSGETTPQIPPKPHRWTRQVSDVQTQTTPQESSSDFELDSEGDESLQAPSDQSGFYVSHEETSLGVPSDFRDVSYERRKKRLRRTLKKCCCCVDLRVGCCFMGFFELCSSAICLVLGESNWMLYIGRLGYMAYLIGSAMLMVGTFLVCFLAIQRVLDGSPGLFRRNGSVSLGSISSRTSCISCCAPLFILQHGLKSCFYCYYEIVVLSFLLLLGLYFGLVAYSYLLQIQWHHSRFYMPHGRIARNGIRRSRREDIEGVQPAVESQEQEQEQEQARQLSQQHSQSDMDPSNEQQSVFCDDALNDDERQFGLGGAPICHCSSDKGSEEQKALFYFCPGRPVADDQAARRKPSRIFPSFTDYILRELRFLLLRGRISGTIWTKAWIQASEFFYPIVDGVKIAMEQNTGATEDKDPQIKIIPCTRWNPCERHQIRTRIEELVEAEMRRESKNVDAFMESQLEKMLDQEIEALRRENEQIQNVIDSVKANLKGVLALKDQAKNLNQERN</sequence>
<keyword evidence="3" id="KW-0812">Transmembrane</keyword>
<feature type="transmembrane region" description="Helical" evidence="3">
    <location>
        <begin position="97"/>
        <end position="118"/>
    </location>
</feature>
<evidence type="ECO:0000256" key="1">
    <source>
        <dbReference type="SAM" id="Coils"/>
    </source>
</evidence>
<keyword evidence="1" id="KW-0175">Coiled coil</keyword>
<dbReference type="AlphaFoldDB" id="B4GY56"/>
<feature type="transmembrane region" description="Helical" evidence="3">
    <location>
        <begin position="130"/>
        <end position="154"/>
    </location>
</feature>
<feature type="compositionally biased region" description="Polar residues" evidence="2">
    <location>
        <begin position="20"/>
        <end position="35"/>
    </location>
</feature>
<feature type="coiled-coil region" evidence="1">
    <location>
        <begin position="456"/>
        <end position="487"/>
    </location>
</feature>
<feature type="region of interest" description="Disordered" evidence="2">
    <location>
        <begin position="1"/>
        <end position="53"/>
    </location>
</feature>
<evidence type="ECO:0000313" key="5">
    <source>
        <dbReference type="Proteomes" id="UP000008744"/>
    </source>
</evidence>